<evidence type="ECO:0000313" key="8">
    <source>
        <dbReference type="EnsemblMetazoa" id="PPAI007398-PA"/>
    </source>
</evidence>
<dbReference type="Gene3D" id="3.30.1120.10">
    <property type="match status" value="1"/>
</dbReference>
<dbReference type="InterPro" id="IPR024607">
    <property type="entry name" value="Sulfatase_CS"/>
</dbReference>
<dbReference type="Gene3D" id="3.40.720.10">
    <property type="entry name" value="Alkaline Phosphatase, subunit A"/>
    <property type="match status" value="1"/>
</dbReference>
<reference evidence="8" key="1">
    <citation type="submission" date="2022-08" db="UniProtKB">
        <authorList>
            <consortium name="EnsemblMetazoa"/>
        </authorList>
    </citation>
    <scope>IDENTIFICATION</scope>
    <source>
        <strain evidence="8">Israel</strain>
    </source>
</reference>
<evidence type="ECO:0000256" key="4">
    <source>
        <dbReference type="ARBA" id="ARBA00022801"/>
    </source>
</evidence>
<proteinExistence type="inferred from homology"/>
<keyword evidence="9" id="KW-1185">Reference proteome</keyword>
<protein>
    <recommendedName>
        <fullName evidence="7">Sulfatase N-terminal domain-containing protein</fullName>
    </recommendedName>
</protein>
<dbReference type="PROSITE" id="PS00149">
    <property type="entry name" value="SULFATASE_2"/>
    <property type="match status" value="1"/>
</dbReference>
<dbReference type="Pfam" id="PF00884">
    <property type="entry name" value="Sulfatase"/>
    <property type="match status" value="1"/>
</dbReference>
<accession>A0A1B0DGW4</accession>
<dbReference type="PROSITE" id="PS00523">
    <property type="entry name" value="SULFATASE_1"/>
    <property type="match status" value="1"/>
</dbReference>
<organism evidence="8 9">
    <name type="scientific">Phlebotomus papatasi</name>
    <name type="common">Sandfly</name>
    <dbReference type="NCBI Taxonomy" id="29031"/>
    <lineage>
        <taxon>Eukaryota</taxon>
        <taxon>Metazoa</taxon>
        <taxon>Ecdysozoa</taxon>
        <taxon>Arthropoda</taxon>
        <taxon>Hexapoda</taxon>
        <taxon>Insecta</taxon>
        <taxon>Pterygota</taxon>
        <taxon>Neoptera</taxon>
        <taxon>Endopterygota</taxon>
        <taxon>Diptera</taxon>
        <taxon>Nematocera</taxon>
        <taxon>Psychodoidea</taxon>
        <taxon>Psychodidae</taxon>
        <taxon>Phlebotomus</taxon>
        <taxon>Phlebotomus</taxon>
    </lineage>
</organism>
<dbReference type="CDD" id="cd16029">
    <property type="entry name" value="4-S"/>
    <property type="match status" value="1"/>
</dbReference>
<keyword evidence="3" id="KW-0479">Metal-binding</keyword>
<name>A0A1B0DGW4_PHLPP</name>
<dbReference type="VEuPathDB" id="VectorBase:PPAI007398"/>
<keyword evidence="5" id="KW-0106">Calcium</keyword>
<dbReference type="InterPro" id="IPR017850">
    <property type="entry name" value="Alkaline_phosphatase_core_sf"/>
</dbReference>
<evidence type="ECO:0000259" key="7">
    <source>
        <dbReference type="Pfam" id="PF00884"/>
    </source>
</evidence>
<sequence length="518" mass="58879">EVSNVQEKPNIVIIVGDDLGSYDLSLRGNNQIMTPNLDALGYQGVIFNRHYTQAVCTPTRSALLTGKYPIHTGMQHSALWADEPRGLPLNEKILPQYLKEVGYRTHLVGKWHLGNARKAHIPTQRGFDSYVGFFNGYLDYFDGTCEVDFAPYAIGFDFCRNETVYRDRVGEYLPDVIADEASKMILGHNPSQGPMFLFVSQAAVHTAANPSDPLQTIPEDLQKVEHIQDPIRRLYAAMVRALDRSVGTVIRALEERKMLENTIIVFFSDNGGPTVGLYSTHSPWDGGLRGTALVWSPLLKQRHYVSDHLIHVTDWFSTFTELAGVPSHKYEKRDGNNIWSTLSLNKTPIRREILHNIDPIDGYSSYYRDGWKYVNGTNFNGTYDSWLGDMVQEDSPESFYYSQLVMNSDVWQALNPYSTRILKPNDLEILRGKTKINCERRNPKLIPCEPLKAPCLFNLKKDPCELNNLANIHPLRMKYMKKRVNDFQATALPPGNLPGDPNADPALNDGLWTWWLDR</sequence>
<evidence type="ECO:0000256" key="2">
    <source>
        <dbReference type="ARBA" id="ARBA00008779"/>
    </source>
</evidence>
<feature type="domain" description="Sulfatase N-terminal" evidence="7">
    <location>
        <begin position="9"/>
        <end position="325"/>
    </location>
</feature>
<evidence type="ECO:0000256" key="1">
    <source>
        <dbReference type="ARBA" id="ARBA00001913"/>
    </source>
</evidence>
<dbReference type="Proteomes" id="UP000092462">
    <property type="component" value="Unassembled WGS sequence"/>
</dbReference>
<evidence type="ECO:0000256" key="5">
    <source>
        <dbReference type="ARBA" id="ARBA00022837"/>
    </source>
</evidence>
<comment type="cofactor">
    <cofactor evidence="1">
        <name>Ca(2+)</name>
        <dbReference type="ChEBI" id="CHEBI:29108"/>
    </cofactor>
</comment>
<dbReference type="EMBL" id="AJVK01033884">
    <property type="status" value="NOT_ANNOTATED_CDS"/>
    <property type="molecule type" value="Genomic_DNA"/>
</dbReference>
<dbReference type="GO" id="GO:0046872">
    <property type="term" value="F:metal ion binding"/>
    <property type="evidence" value="ECO:0007669"/>
    <property type="project" value="UniProtKB-KW"/>
</dbReference>
<dbReference type="GO" id="GO:0008484">
    <property type="term" value="F:sulfuric ester hydrolase activity"/>
    <property type="evidence" value="ECO:0007669"/>
    <property type="project" value="InterPro"/>
</dbReference>
<comment type="similarity">
    <text evidence="2">Belongs to the sulfatase family.</text>
</comment>
<dbReference type="InterPro" id="IPR047115">
    <property type="entry name" value="ARSB"/>
</dbReference>
<dbReference type="VEuPathDB" id="VectorBase:PPAPM1_006251"/>
<dbReference type="PANTHER" id="PTHR10342:SF264">
    <property type="entry name" value="MIP05773P-RELATED"/>
    <property type="match status" value="1"/>
</dbReference>
<keyword evidence="4" id="KW-0378">Hydrolase</keyword>
<evidence type="ECO:0000313" key="9">
    <source>
        <dbReference type="Proteomes" id="UP000092462"/>
    </source>
</evidence>
<evidence type="ECO:0000256" key="3">
    <source>
        <dbReference type="ARBA" id="ARBA00022723"/>
    </source>
</evidence>
<dbReference type="AlphaFoldDB" id="A0A1B0DGW4"/>
<dbReference type="PANTHER" id="PTHR10342">
    <property type="entry name" value="ARYLSULFATASE"/>
    <property type="match status" value="1"/>
</dbReference>
<dbReference type="InterPro" id="IPR000917">
    <property type="entry name" value="Sulfatase_N"/>
</dbReference>
<keyword evidence="6" id="KW-0325">Glycoprotein</keyword>
<evidence type="ECO:0000256" key="6">
    <source>
        <dbReference type="ARBA" id="ARBA00023180"/>
    </source>
</evidence>
<dbReference type="EnsemblMetazoa" id="PPAI007398-RA">
    <property type="protein sequence ID" value="PPAI007398-PA"/>
    <property type="gene ID" value="PPAI007398"/>
</dbReference>
<dbReference type="SUPFAM" id="SSF53649">
    <property type="entry name" value="Alkaline phosphatase-like"/>
    <property type="match status" value="1"/>
</dbReference>